<gene>
    <name evidence="10" type="ORF">P3X46_020221</name>
</gene>
<feature type="chain" id="PRO_5046615662" description="Cysteine proteinase" evidence="7">
    <location>
        <begin position="27"/>
        <end position="343"/>
    </location>
</feature>
<dbReference type="Pfam" id="PF08246">
    <property type="entry name" value="Inhibitor_I29"/>
    <property type="match status" value="1"/>
</dbReference>
<dbReference type="Proteomes" id="UP001174677">
    <property type="component" value="Chromosome 11"/>
</dbReference>
<dbReference type="InterPro" id="IPR000668">
    <property type="entry name" value="Peptidase_C1A_C"/>
</dbReference>
<comment type="similarity">
    <text evidence="1">Belongs to the peptidase C1 family.</text>
</comment>
<evidence type="ECO:0000256" key="1">
    <source>
        <dbReference type="ARBA" id="ARBA00008455"/>
    </source>
</evidence>
<dbReference type="InterPro" id="IPR013201">
    <property type="entry name" value="Prot_inhib_I29"/>
</dbReference>
<organism evidence="10 11">
    <name type="scientific">Hevea brasiliensis</name>
    <name type="common">Para rubber tree</name>
    <name type="synonym">Siphonia brasiliensis</name>
    <dbReference type="NCBI Taxonomy" id="3981"/>
    <lineage>
        <taxon>Eukaryota</taxon>
        <taxon>Viridiplantae</taxon>
        <taxon>Streptophyta</taxon>
        <taxon>Embryophyta</taxon>
        <taxon>Tracheophyta</taxon>
        <taxon>Spermatophyta</taxon>
        <taxon>Magnoliopsida</taxon>
        <taxon>eudicotyledons</taxon>
        <taxon>Gunneridae</taxon>
        <taxon>Pentapetalae</taxon>
        <taxon>rosids</taxon>
        <taxon>fabids</taxon>
        <taxon>Malpighiales</taxon>
        <taxon>Euphorbiaceae</taxon>
        <taxon>Crotonoideae</taxon>
        <taxon>Micrandreae</taxon>
        <taxon>Hevea</taxon>
    </lineage>
</organism>
<dbReference type="SMART" id="SM00848">
    <property type="entry name" value="Inhibitor_I29"/>
    <property type="match status" value="1"/>
</dbReference>
<evidence type="ECO:0000259" key="9">
    <source>
        <dbReference type="SMART" id="SM00848"/>
    </source>
</evidence>
<name>A0ABQ9LQ00_HEVBR</name>
<dbReference type="InterPro" id="IPR025660">
    <property type="entry name" value="Pept_his_AS"/>
</dbReference>
<feature type="domain" description="Cathepsin propeptide inhibitor" evidence="9">
    <location>
        <begin position="38"/>
        <end position="95"/>
    </location>
</feature>
<dbReference type="SUPFAM" id="SSF54001">
    <property type="entry name" value="Cysteine proteinases"/>
    <property type="match status" value="1"/>
</dbReference>
<dbReference type="PROSITE" id="PS00639">
    <property type="entry name" value="THIOL_PROTEASE_HIS"/>
    <property type="match status" value="1"/>
</dbReference>
<dbReference type="InterPro" id="IPR013128">
    <property type="entry name" value="Peptidase_C1A"/>
</dbReference>
<reference evidence="10" key="1">
    <citation type="journal article" date="2023" name="Plant Biotechnol. J.">
        <title>Chromosome-level wild Hevea brasiliensis genome provides new tools for genomic-assisted breeding and valuable loci to elevate rubber yield.</title>
        <authorList>
            <person name="Cheng H."/>
            <person name="Song X."/>
            <person name="Hu Y."/>
            <person name="Wu T."/>
            <person name="Yang Q."/>
            <person name="An Z."/>
            <person name="Feng S."/>
            <person name="Deng Z."/>
            <person name="Wu W."/>
            <person name="Zeng X."/>
            <person name="Tu M."/>
            <person name="Wang X."/>
            <person name="Huang H."/>
        </authorList>
    </citation>
    <scope>NUCLEOTIDE SEQUENCE</scope>
    <source>
        <strain evidence="10">MT/VB/25A 57/8</strain>
    </source>
</reference>
<feature type="signal peptide" evidence="7">
    <location>
        <begin position="1"/>
        <end position="26"/>
    </location>
</feature>
<feature type="domain" description="Peptidase C1A papain C-terminal" evidence="8">
    <location>
        <begin position="124"/>
        <end position="342"/>
    </location>
</feature>
<evidence type="ECO:0000256" key="5">
    <source>
        <dbReference type="ARBA" id="ARBA00023157"/>
    </source>
</evidence>
<evidence type="ECO:0000256" key="2">
    <source>
        <dbReference type="ARBA" id="ARBA00022670"/>
    </source>
</evidence>
<dbReference type="InterPro" id="IPR039417">
    <property type="entry name" value="Peptidase_C1A_papain-like"/>
</dbReference>
<sequence>MAAVLGKKAIFLAVLVVGLWASQGWSRSFFEASMVERHEMWMVQYRRAYEDSTEKERRFKIFKENVEFIDCFNKARNKPYKLGINEFTDLTNEEFRASHNGFVMSSHRTSSRIMPFRYENVTEVASGLDWRTKGAVTPIKDQGLQCRSCWAFSAVAAMEGITKLSTGKLISLSEQELVDCDTSGIDLGCDGGCMDHAFEFIIQNNGLSTEANYPYWGVDGNCNSMKAADHKAMITGFEYVPANDEEALLKAVAHQPVSVAIDTGESAFQHYSSGVFTGDCGTELDHAVTLVGYGTSDDGTKYWLVKNSWGTSWGESGYIRMERDIDAEEGLCGIAMQPSYPTP</sequence>
<evidence type="ECO:0000256" key="7">
    <source>
        <dbReference type="SAM" id="SignalP"/>
    </source>
</evidence>
<proteinExistence type="inferred from homology"/>
<evidence type="ECO:0000313" key="11">
    <source>
        <dbReference type="Proteomes" id="UP001174677"/>
    </source>
</evidence>
<dbReference type="InterPro" id="IPR025661">
    <property type="entry name" value="Pept_asp_AS"/>
</dbReference>
<keyword evidence="5" id="KW-1015">Disulfide bond</keyword>
<evidence type="ECO:0000259" key="8">
    <source>
        <dbReference type="SMART" id="SM00645"/>
    </source>
</evidence>
<evidence type="ECO:0000256" key="4">
    <source>
        <dbReference type="ARBA" id="ARBA00022807"/>
    </source>
</evidence>
<keyword evidence="11" id="KW-1185">Reference proteome</keyword>
<evidence type="ECO:0000256" key="6">
    <source>
        <dbReference type="ARBA" id="ARBA00023180"/>
    </source>
</evidence>
<dbReference type="EMBL" id="JARPOI010000011">
    <property type="protein sequence ID" value="KAJ9168728.1"/>
    <property type="molecule type" value="Genomic_DNA"/>
</dbReference>
<dbReference type="Pfam" id="PF00112">
    <property type="entry name" value="Peptidase_C1"/>
    <property type="match status" value="1"/>
</dbReference>
<dbReference type="PROSITE" id="PS00640">
    <property type="entry name" value="THIOL_PROTEASE_ASN"/>
    <property type="match status" value="1"/>
</dbReference>
<keyword evidence="4" id="KW-0788">Thiol protease</keyword>
<keyword evidence="6" id="KW-0325">Glycoprotein</keyword>
<keyword evidence="2" id="KW-0645">Protease</keyword>
<keyword evidence="3" id="KW-0378">Hydrolase</keyword>
<evidence type="ECO:0008006" key="12">
    <source>
        <dbReference type="Google" id="ProtNLM"/>
    </source>
</evidence>
<dbReference type="CDD" id="cd02248">
    <property type="entry name" value="Peptidase_C1A"/>
    <property type="match status" value="1"/>
</dbReference>
<evidence type="ECO:0000313" key="10">
    <source>
        <dbReference type="EMBL" id="KAJ9168728.1"/>
    </source>
</evidence>
<keyword evidence="7" id="KW-0732">Signal</keyword>
<comment type="caution">
    <text evidence="10">The sequence shown here is derived from an EMBL/GenBank/DDBJ whole genome shotgun (WGS) entry which is preliminary data.</text>
</comment>
<dbReference type="Gene3D" id="3.90.70.10">
    <property type="entry name" value="Cysteine proteinases"/>
    <property type="match status" value="1"/>
</dbReference>
<protein>
    <recommendedName>
        <fullName evidence="12">Cysteine proteinase</fullName>
    </recommendedName>
</protein>
<accession>A0ABQ9LQ00</accession>
<dbReference type="InterPro" id="IPR038765">
    <property type="entry name" value="Papain-like_cys_pep_sf"/>
</dbReference>
<dbReference type="PANTHER" id="PTHR12411">
    <property type="entry name" value="CYSTEINE PROTEASE FAMILY C1-RELATED"/>
    <property type="match status" value="1"/>
</dbReference>
<evidence type="ECO:0000256" key="3">
    <source>
        <dbReference type="ARBA" id="ARBA00022801"/>
    </source>
</evidence>
<dbReference type="SMART" id="SM00645">
    <property type="entry name" value="Pept_C1"/>
    <property type="match status" value="1"/>
</dbReference>
<dbReference type="PRINTS" id="PR00705">
    <property type="entry name" value="PAPAIN"/>
</dbReference>